<protein>
    <submittedName>
        <fullName evidence="2">S-layer homology domain-containing protein</fullName>
    </submittedName>
</protein>
<proteinExistence type="predicted"/>
<organism evidence="2 3">
    <name type="scientific">Paenibacillus alginolyticus</name>
    <dbReference type="NCBI Taxonomy" id="59839"/>
    <lineage>
        <taxon>Bacteria</taxon>
        <taxon>Bacillati</taxon>
        <taxon>Bacillota</taxon>
        <taxon>Bacilli</taxon>
        <taxon>Bacillales</taxon>
        <taxon>Paenibacillaceae</taxon>
        <taxon>Paenibacillus</taxon>
    </lineage>
</organism>
<name>A0ABT4GMI7_9BACL</name>
<evidence type="ECO:0000313" key="3">
    <source>
        <dbReference type="Proteomes" id="UP001527099"/>
    </source>
</evidence>
<comment type="caution">
    <text evidence="2">The sequence shown here is derived from an EMBL/GenBank/DDBJ whole genome shotgun (WGS) entry which is preliminary data.</text>
</comment>
<dbReference type="InterPro" id="IPR051465">
    <property type="entry name" value="Cell_Envelope_Struct_Comp"/>
</dbReference>
<evidence type="ECO:0000313" key="2">
    <source>
        <dbReference type="EMBL" id="MCY9697239.1"/>
    </source>
</evidence>
<dbReference type="PANTHER" id="PTHR43308:SF5">
    <property type="entry name" value="S-LAYER PROTEIN _ PEPTIDOGLYCAN ENDO-BETA-N-ACETYLGLUCOSAMINIDASE"/>
    <property type="match status" value="1"/>
</dbReference>
<sequence>MQPSCSDHNQLVIQTGPYTLEVPAELLKQLADKLSAEDKQNNTIELIMTPIPESDANNLLAIGQSSTHAQIKISGKVINFSLSIVGKDGKVTSLSSFDKPMTIRFKVDPSLNSKLTGIYYLVDNGTLEYVGGTFINGEMVAKIHHFSKYAVLEFKKSFTDVKSTHWAVDAIEQLAAMHIIDGTNAAMFEPERTITRAEFTAMLVKALNLTSVGESKFTDVSKGAWYEEAVSIAVKAGIINGTSTTTFDPDARIKREEMVTMMMRAYVILKDVKLNENTASSFTDESAVAAWALDSVRAAAALHLINGRDANQFVPSGITSRAEAAALLNRVLQ</sequence>
<feature type="domain" description="SLH" evidence="1">
    <location>
        <begin position="154"/>
        <end position="217"/>
    </location>
</feature>
<dbReference type="RefSeq" id="WP_268618049.1">
    <property type="nucleotide sequence ID" value="NZ_JAMDMX010000132.1"/>
</dbReference>
<dbReference type="EMBL" id="JAMDMX010000132">
    <property type="protein sequence ID" value="MCY9697239.1"/>
    <property type="molecule type" value="Genomic_DNA"/>
</dbReference>
<reference evidence="2 3" key="1">
    <citation type="submission" date="2022-05" db="EMBL/GenBank/DDBJ databases">
        <title>Genome Sequencing of Bee-Associated Microbes.</title>
        <authorList>
            <person name="Dunlap C."/>
        </authorList>
    </citation>
    <scope>NUCLEOTIDE SEQUENCE [LARGE SCALE GENOMIC DNA]</scope>
    <source>
        <strain evidence="2 3">NRRL B-14421</strain>
    </source>
</reference>
<evidence type="ECO:0000259" key="1">
    <source>
        <dbReference type="PROSITE" id="PS51272"/>
    </source>
</evidence>
<feature type="domain" description="SLH" evidence="1">
    <location>
        <begin position="279"/>
        <end position="333"/>
    </location>
</feature>
<dbReference type="InterPro" id="IPR001119">
    <property type="entry name" value="SLH_dom"/>
</dbReference>
<dbReference type="PANTHER" id="PTHR43308">
    <property type="entry name" value="OUTER MEMBRANE PROTEIN ALPHA-RELATED"/>
    <property type="match status" value="1"/>
</dbReference>
<dbReference type="PROSITE" id="PS51272">
    <property type="entry name" value="SLH"/>
    <property type="match status" value="3"/>
</dbReference>
<accession>A0ABT4GMI7</accession>
<gene>
    <name evidence="2" type="ORF">M5X19_30925</name>
</gene>
<dbReference type="Pfam" id="PF00395">
    <property type="entry name" value="SLH"/>
    <property type="match status" value="3"/>
</dbReference>
<dbReference type="Proteomes" id="UP001527099">
    <property type="component" value="Unassembled WGS sequence"/>
</dbReference>
<feature type="domain" description="SLH" evidence="1">
    <location>
        <begin position="218"/>
        <end position="276"/>
    </location>
</feature>
<keyword evidence="3" id="KW-1185">Reference proteome</keyword>